<keyword evidence="7" id="KW-0963">Cytoplasm</keyword>
<evidence type="ECO:0000256" key="5">
    <source>
        <dbReference type="ARBA" id="ARBA00023235"/>
    </source>
</evidence>
<dbReference type="Pfam" id="PF00342">
    <property type="entry name" value="PGI"/>
    <property type="match status" value="1"/>
</dbReference>
<dbReference type="RefSeq" id="WP_051527615.1">
    <property type="nucleotide sequence ID" value="NZ_JAUESS010000008.1"/>
</dbReference>
<sequence length="548" mass="61668">MGLLSSGPLATQLQQQASLVKQQHLAELFEQDPQRFNTMHLRLPALLLDFSKQRMTVEAWQGLYRLCDESALAPWIAKLFQGEAVNTSEKRPALHMALRSFDQPFVVNGQDLQPLVEAQLAKMETLVERIHQRQWRGFSGRAITDVVNLGVGGSDLGPMMACHALEEFRVSQAKSLRIHFASSMDGSQLAELLQRLHPETTLFILASKSFTTIDTLSNADTALRWLGQACQDEALLKRQHFIGCSAAPAKMSQWGISKDHQLEFWDWVGGRYSLWSVIGMSIALVVGMSGFRQFLKGAQWLDQHFARAPWAENAPVRMALVDVWNTNFLASQTHAILPYDGRLKYLPAYLSQLEMESNGKRADRQGQEVDYPTCPILWGEVGTNAQHAFFQLLHQGTHQVNCDFVMPVQRYQHSHWSEQTRERLQYQQRLNLANCLAQSRVLMLGNQALGNQQQVDADRHYPGNQPSTTLLIEALTPYTLGQLIALYEHKVYTSAVLWNINPFDQWGVELGKQIAKETLAAIEGQGSGFDPSTEGLLAAVRAYQETQA</sequence>
<comment type="function">
    <text evidence="7">Catalyzes the reversible isomerization of glucose-6-phosphate to fructose-6-phosphate.</text>
</comment>
<keyword evidence="3 7" id="KW-0312">Gluconeogenesis</keyword>
<reference evidence="9 10" key="1">
    <citation type="submission" date="2024-09" db="EMBL/GenBank/DDBJ databases">
        <authorList>
            <person name="Sun Q."/>
            <person name="Mori K."/>
        </authorList>
    </citation>
    <scope>NUCLEOTIDE SEQUENCE [LARGE SCALE GENOMIC DNA]</scope>
    <source>
        <strain evidence="9 10">ATCC 51285</strain>
    </source>
</reference>
<accession>A0ABV5ZE11</accession>
<dbReference type="NCBIfam" id="NF001211">
    <property type="entry name" value="PRK00179.1"/>
    <property type="match status" value="1"/>
</dbReference>
<evidence type="ECO:0000256" key="7">
    <source>
        <dbReference type="HAMAP-Rule" id="MF_00473"/>
    </source>
</evidence>
<name>A0ABV5ZE11_9GAMM</name>
<dbReference type="InterPro" id="IPR018189">
    <property type="entry name" value="Phosphoglucose_isomerase_CS"/>
</dbReference>
<dbReference type="SUPFAM" id="SSF53697">
    <property type="entry name" value="SIS domain"/>
    <property type="match status" value="1"/>
</dbReference>
<evidence type="ECO:0000313" key="9">
    <source>
        <dbReference type="EMBL" id="MFB9887526.1"/>
    </source>
</evidence>
<feature type="active site" evidence="7">
    <location>
        <position position="387"/>
    </location>
</feature>
<dbReference type="InterPro" id="IPR001672">
    <property type="entry name" value="G6P_Isomerase"/>
</dbReference>
<comment type="catalytic activity">
    <reaction evidence="6 7 8">
        <text>alpha-D-glucose 6-phosphate = beta-D-fructose 6-phosphate</text>
        <dbReference type="Rhea" id="RHEA:11816"/>
        <dbReference type="ChEBI" id="CHEBI:57634"/>
        <dbReference type="ChEBI" id="CHEBI:58225"/>
        <dbReference type="EC" id="5.3.1.9"/>
    </reaction>
</comment>
<comment type="caution">
    <text evidence="9">The sequence shown here is derived from an EMBL/GenBank/DDBJ whole genome shotgun (WGS) entry which is preliminary data.</text>
</comment>
<evidence type="ECO:0000256" key="4">
    <source>
        <dbReference type="ARBA" id="ARBA00023152"/>
    </source>
</evidence>
<dbReference type="InterPro" id="IPR046348">
    <property type="entry name" value="SIS_dom_sf"/>
</dbReference>
<proteinExistence type="inferred from homology"/>
<dbReference type="EC" id="5.3.1.9" evidence="7"/>
<evidence type="ECO:0000313" key="10">
    <source>
        <dbReference type="Proteomes" id="UP001589628"/>
    </source>
</evidence>
<feature type="active site" description="Proton donor" evidence="7">
    <location>
        <position position="356"/>
    </location>
</feature>
<dbReference type="Gene3D" id="1.10.1390.10">
    <property type="match status" value="1"/>
</dbReference>
<gene>
    <name evidence="7 9" type="primary">pgi</name>
    <name evidence="9" type="ORF">ACFFLH_13985</name>
</gene>
<evidence type="ECO:0000256" key="3">
    <source>
        <dbReference type="ARBA" id="ARBA00022432"/>
    </source>
</evidence>
<evidence type="ECO:0000256" key="1">
    <source>
        <dbReference type="ARBA" id="ARBA00004926"/>
    </source>
</evidence>
<comment type="pathway">
    <text evidence="7">Carbohydrate biosynthesis; gluconeogenesis.</text>
</comment>
<keyword evidence="4 7" id="KW-0324">Glycolysis</keyword>
<comment type="subcellular location">
    <subcellularLocation>
        <location evidence="7">Cytoplasm</location>
    </subcellularLocation>
</comment>
<dbReference type="InterPro" id="IPR035482">
    <property type="entry name" value="SIS_PGI_2"/>
</dbReference>
<keyword evidence="5 7" id="KW-0413">Isomerase</keyword>
<dbReference type="CDD" id="cd05015">
    <property type="entry name" value="SIS_PGI_1"/>
    <property type="match status" value="1"/>
</dbReference>
<dbReference type="PROSITE" id="PS00174">
    <property type="entry name" value="P_GLUCOSE_ISOMERASE_2"/>
    <property type="match status" value="1"/>
</dbReference>
<comment type="similarity">
    <text evidence="2 7 8">Belongs to the GPI family.</text>
</comment>
<dbReference type="EMBL" id="JBHLZN010000005">
    <property type="protein sequence ID" value="MFB9887526.1"/>
    <property type="molecule type" value="Genomic_DNA"/>
</dbReference>
<comment type="pathway">
    <text evidence="1 7 8">Carbohydrate degradation; glycolysis; D-glyceraldehyde 3-phosphate and glycerone phosphate from D-glucose: step 2/4.</text>
</comment>
<evidence type="ECO:0000256" key="6">
    <source>
        <dbReference type="ARBA" id="ARBA00029321"/>
    </source>
</evidence>
<keyword evidence="10" id="KW-1185">Reference proteome</keyword>
<organism evidence="9 10">
    <name type="scientific">Balneatrix alpica</name>
    <dbReference type="NCBI Taxonomy" id="75684"/>
    <lineage>
        <taxon>Bacteria</taxon>
        <taxon>Pseudomonadati</taxon>
        <taxon>Pseudomonadota</taxon>
        <taxon>Gammaproteobacteria</taxon>
        <taxon>Oceanospirillales</taxon>
        <taxon>Balneatrichaceae</taxon>
        <taxon>Balneatrix</taxon>
    </lineage>
</organism>
<evidence type="ECO:0000256" key="8">
    <source>
        <dbReference type="RuleBase" id="RU000612"/>
    </source>
</evidence>
<dbReference type="HAMAP" id="MF_00473">
    <property type="entry name" value="G6P_isomerase"/>
    <property type="match status" value="1"/>
</dbReference>
<dbReference type="Proteomes" id="UP001589628">
    <property type="component" value="Unassembled WGS sequence"/>
</dbReference>
<feature type="active site" evidence="7">
    <location>
        <position position="512"/>
    </location>
</feature>
<dbReference type="InterPro" id="IPR035476">
    <property type="entry name" value="SIS_PGI_1"/>
</dbReference>
<dbReference type="InterPro" id="IPR023096">
    <property type="entry name" value="G6P_Isomerase_C"/>
</dbReference>
<dbReference type="PRINTS" id="PR00662">
    <property type="entry name" value="G6PISOMERASE"/>
</dbReference>
<dbReference type="PROSITE" id="PS51463">
    <property type="entry name" value="P_GLUCOSE_ISOMERASE_3"/>
    <property type="match status" value="1"/>
</dbReference>
<protein>
    <recommendedName>
        <fullName evidence="7">Glucose-6-phosphate isomerase</fullName>
        <shortName evidence="7">GPI</shortName>
        <ecNumber evidence="7">5.3.1.9</ecNumber>
    </recommendedName>
    <alternativeName>
        <fullName evidence="7">Phosphoglucose isomerase</fullName>
        <shortName evidence="7">PGI</shortName>
    </alternativeName>
    <alternativeName>
        <fullName evidence="7">Phosphohexose isomerase</fullName>
        <shortName evidence="7">PHI</shortName>
    </alternativeName>
</protein>
<dbReference type="Gene3D" id="3.40.50.10490">
    <property type="entry name" value="Glucose-6-phosphate isomerase like protein, domain 1"/>
    <property type="match status" value="2"/>
</dbReference>
<dbReference type="PANTHER" id="PTHR11469">
    <property type="entry name" value="GLUCOSE-6-PHOSPHATE ISOMERASE"/>
    <property type="match status" value="1"/>
</dbReference>
<dbReference type="PANTHER" id="PTHR11469:SF1">
    <property type="entry name" value="GLUCOSE-6-PHOSPHATE ISOMERASE"/>
    <property type="match status" value="1"/>
</dbReference>
<dbReference type="CDD" id="cd05016">
    <property type="entry name" value="SIS_PGI_2"/>
    <property type="match status" value="1"/>
</dbReference>
<evidence type="ECO:0000256" key="2">
    <source>
        <dbReference type="ARBA" id="ARBA00006604"/>
    </source>
</evidence>
<dbReference type="GO" id="GO:0004347">
    <property type="term" value="F:glucose-6-phosphate isomerase activity"/>
    <property type="evidence" value="ECO:0007669"/>
    <property type="project" value="UniProtKB-EC"/>
</dbReference>